<dbReference type="InterPro" id="IPR020094">
    <property type="entry name" value="TruA/RsuA/RluB/E/F_N"/>
</dbReference>
<dbReference type="Pfam" id="PF01416">
    <property type="entry name" value="PseudoU_synth_1"/>
    <property type="match status" value="2"/>
</dbReference>
<evidence type="ECO:0000256" key="5">
    <source>
        <dbReference type="PIRSR" id="PIRSR001430-1"/>
    </source>
</evidence>
<comment type="caution">
    <text evidence="4">Lacks conserved residue(s) required for the propagation of feature annotation.</text>
</comment>
<dbReference type="PANTHER" id="PTHR11142">
    <property type="entry name" value="PSEUDOURIDYLATE SYNTHASE"/>
    <property type="match status" value="1"/>
</dbReference>
<dbReference type="EC" id="5.4.99.12" evidence="4"/>
<dbReference type="InterPro" id="IPR020103">
    <property type="entry name" value="PsdUridine_synth_cat_dom_sf"/>
</dbReference>
<evidence type="ECO:0000256" key="7">
    <source>
        <dbReference type="RuleBase" id="RU003792"/>
    </source>
</evidence>
<reference evidence="9" key="1">
    <citation type="submission" date="2020-10" db="EMBL/GenBank/DDBJ databases">
        <authorList>
            <person name="Gilroy R."/>
        </authorList>
    </citation>
    <scope>NUCLEOTIDE SEQUENCE</scope>
    <source>
        <strain evidence="9">9366</strain>
    </source>
</reference>
<evidence type="ECO:0000256" key="6">
    <source>
        <dbReference type="PIRSR" id="PIRSR001430-2"/>
    </source>
</evidence>
<accession>A0A9D1SJJ6</accession>
<name>A0A9D1SJJ6_9FIRM</name>
<evidence type="ECO:0000313" key="10">
    <source>
        <dbReference type="Proteomes" id="UP000824145"/>
    </source>
</evidence>
<evidence type="ECO:0000256" key="1">
    <source>
        <dbReference type="ARBA" id="ARBA00009375"/>
    </source>
</evidence>
<comment type="caution">
    <text evidence="9">The sequence shown here is derived from an EMBL/GenBank/DDBJ whole genome shotgun (WGS) entry which is preliminary data.</text>
</comment>
<gene>
    <name evidence="4 9" type="primary">truA</name>
    <name evidence="9" type="ORF">IAB07_03530</name>
</gene>
<comment type="function">
    <text evidence="4">Formation of pseudouridine at positions 38, 39 and 40 in the anticodon stem and loop of transfer RNAs.</text>
</comment>
<dbReference type="EMBL" id="DVNJ01000018">
    <property type="protein sequence ID" value="HIU62824.1"/>
    <property type="molecule type" value="Genomic_DNA"/>
</dbReference>
<comment type="similarity">
    <text evidence="1 4 7">Belongs to the tRNA pseudouridine synthase TruA family.</text>
</comment>
<dbReference type="Proteomes" id="UP000824145">
    <property type="component" value="Unassembled WGS sequence"/>
</dbReference>
<feature type="binding site" evidence="4 6">
    <location>
        <position position="108"/>
    </location>
    <ligand>
        <name>substrate</name>
    </ligand>
</feature>
<dbReference type="NCBIfam" id="TIGR00071">
    <property type="entry name" value="hisT_truA"/>
    <property type="match status" value="1"/>
</dbReference>
<evidence type="ECO:0000313" key="9">
    <source>
        <dbReference type="EMBL" id="HIU62824.1"/>
    </source>
</evidence>
<feature type="active site" description="Nucleophile" evidence="4 5">
    <location>
        <position position="51"/>
    </location>
</feature>
<organism evidence="9 10">
    <name type="scientific">Candidatus Caccalectryoclostridium excrementigallinarum</name>
    <dbReference type="NCBI Taxonomy" id="2840710"/>
    <lineage>
        <taxon>Bacteria</taxon>
        <taxon>Bacillati</taxon>
        <taxon>Bacillota</taxon>
        <taxon>Clostridia</taxon>
        <taxon>Christensenellales</taxon>
        <taxon>Christensenellaceae</taxon>
        <taxon>Christensenellaceae incertae sedis</taxon>
        <taxon>Candidatus Caccalectryoclostridium</taxon>
    </lineage>
</organism>
<dbReference type="InterPro" id="IPR020097">
    <property type="entry name" value="PsdUridine_synth_TruA_a/b_dom"/>
</dbReference>
<comment type="catalytic activity">
    <reaction evidence="4 7">
        <text>uridine(38/39/40) in tRNA = pseudouridine(38/39/40) in tRNA</text>
        <dbReference type="Rhea" id="RHEA:22376"/>
        <dbReference type="Rhea" id="RHEA-COMP:10085"/>
        <dbReference type="Rhea" id="RHEA-COMP:10087"/>
        <dbReference type="ChEBI" id="CHEBI:65314"/>
        <dbReference type="ChEBI" id="CHEBI:65315"/>
        <dbReference type="EC" id="5.4.99.12"/>
    </reaction>
</comment>
<dbReference type="Gene3D" id="3.30.70.660">
    <property type="entry name" value="Pseudouridine synthase I, catalytic domain, C-terminal subdomain"/>
    <property type="match status" value="1"/>
</dbReference>
<proteinExistence type="inferred from homology"/>
<dbReference type="SUPFAM" id="SSF55120">
    <property type="entry name" value="Pseudouridine synthase"/>
    <property type="match status" value="1"/>
</dbReference>
<feature type="domain" description="Pseudouridine synthase I TruA alpha/beta" evidence="8">
    <location>
        <begin position="9"/>
        <end position="101"/>
    </location>
</feature>
<comment type="subunit">
    <text evidence="4">Homodimer.</text>
</comment>
<dbReference type="AlphaFoldDB" id="A0A9D1SJJ6"/>
<dbReference type="Gene3D" id="3.30.70.580">
    <property type="entry name" value="Pseudouridine synthase I, catalytic domain, N-terminal subdomain"/>
    <property type="match status" value="1"/>
</dbReference>
<dbReference type="InterPro" id="IPR001406">
    <property type="entry name" value="PsdUridine_synth_TruA"/>
</dbReference>
<dbReference type="PIRSF" id="PIRSF001430">
    <property type="entry name" value="tRNA_psdUrid_synth"/>
    <property type="match status" value="1"/>
</dbReference>
<keyword evidence="2 4" id="KW-0819">tRNA processing</keyword>
<evidence type="ECO:0000259" key="8">
    <source>
        <dbReference type="Pfam" id="PF01416"/>
    </source>
</evidence>
<dbReference type="HAMAP" id="MF_00171">
    <property type="entry name" value="TruA"/>
    <property type="match status" value="1"/>
</dbReference>
<evidence type="ECO:0000256" key="4">
    <source>
        <dbReference type="HAMAP-Rule" id="MF_00171"/>
    </source>
</evidence>
<reference evidence="9" key="2">
    <citation type="journal article" date="2021" name="PeerJ">
        <title>Extensive microbial diversity within the chicken gut microbiome revealed by metagenomics and culture.</title>
        <authorList>
            <person name="Gilroy R."/>
            <person name="Ravi A."/>
            <person name="Getino M."/>
            <person name="Pursley I."/>
            <person name="Horton D.L."/>
            <person name="Alikhan N.F."/>
            <person name="Baker D."/>
            <person name="Gharbi K."/>
            <person name="Hall N."/>
            <person name="Watson M."/>
            <person name="Adriaenssens E.M."/>
            <person name="Foster-Nyarko E."/>
            <person name="Jarju S."/>
            <person name="Secka A."/>
            <person name="Antonio M."/>
            <person name="Oren A."/>
            <person name="Chaudhuri R.R."/>
            <person name="La Ragione R."/>
            <person name="Hildebrand F."/>
            <person name="Pallen M.J."/>
        </authorList>
    </citation>
    <scope>NUCLEOTIDE SEQUENCE</scope>
    <source>
        <strain evidence="9">9366</strain>
    </source>
</reference>
<evidence type="ECO:0000256" key="2">
    <source>
        <dbReference type="ARBA" id="ARBA00022694"/>
    </source>
</evidence>
<dbReference type="InterPro" id="IPR020095">
    <property type="entry name" value="PsdUridine_synth_TruA_C"/>
</dbReference>
<keyword evidence="3 4" id="KW-0413">Isomerase</keyword>
<dbReference type="GO" id="GO:0031119">
    <property type="term" value="P:tRNA pseudouridine synthesis"/>
    <property type="evidence" value="ECO:0007669"/>
    <property type="project" value="UniProtKB-UniRule"/>
</dbReference>
<protein>
    <recommendedName>
        <fullName evidence="4">tRNA pseudouridine synthase A</fullName>
        <ecNumber evidence="4">5.4.99.12</ecNumber>
    </recommendedName>
    <alternativeName>
        <fullName evidence="4">tRNA pseudouridine(38-40) synthase</fullName>
    </alternativeName>
    <alternativeName>
        <fullName evidence="4">tRNA pseudouridylate synthase I</fullName>
    </alternativeName>
    <alternativeName>
        <fullName evidence="4">tRNA-uridine isomerase I</fullName>
    </alternativeName>
</protein>
<feature type="domain" description="Pseudouridine synthase I TruA alpha/beta" evidence="8">
    <location>
        <begin position="141"/>
        <end position="245"/>
    </location>
</feature>
<sequence length="245" mass="27483">MRYKLTLCYDGGDFYGFQRQRGLISVQECLETALSTKLNMPISTVCAGRTDAGVHALGQVVHFDYDGELPSDLGFRLNPLLPESIAVLSCERVPESFHARFSAKRKTYRYDICISKLHAPLKRRYAHICVYDLNVENMKKACACLLGTHDFRSFALAESVRGKSTVRTIFDIHLEESEEGKMLSLFVTGDGFLHNMVRAIAGTLIDVGRGRFSPDDIESILESKDRRRAGKTVEGCGLFLVNVEY</sequence>
<evidence type="ECO:0000256" key="3">
    <source>
        <dbReference type="ARBA" id="ARBA00023235"/>
    </source>
</evidence>
<dbReference type="CDD" id="cd02570">
    <property type="entry name" value="PseudoU_synth_EcTruA"/>
    <property type="match status" value="1"/>
</dbReference>
<dbReference type="PANTHER" id="PTHR11142:SF0">
    <property type="entry name" value="TRNA PSEUDOURIDINE SYNTHASE-LIKE 1"/>
    <property type="match status" value="1"/>
</dbReference>
<dbReference type="GO" id="GO:0003723">
    <property type="term" value="F:RNA binding"/>
    <property type="evidence" value="ECO:0007669"/>
    <property type="project" value="InterPro"/>
</dbReference>
<dbReference type="GO" id="GO:0160147">
    <property type="term" value="F:tRNA pseudouridine(38-40) synthase activity"/>
    <property type="evidence" value="ECO:0007669"/>
    <property type="project" value="UniProtKB-EC"/>
</dbReference>
<dbReference type="FunFam" id="3.30.70.580:FF:000001">
    <property type="entry name" value="tRNA pseudouridine synthase A"/>
    <property type="match status" value="1"/>
</dbReference>